<keyword evidence="3" id="KW-0813">Transport</keyword>
<evidence type="ECO:0000313" key="5">
    <source>
        <dbReference type="EMBL" id="ASO20922.1"/>
    </source>
</evidence>
<dbReference type="InterPro" id="IPR050490">
    <property type="entry name" value="Bact_solute-bd_prot1"/>
</dbReference>
<evidence type="ECO:0000256" key="1">
    <source>
        <dbReference type="ARBA" id="ARBA00004196"/>
    </source>
</evidence>
<dbReference type="InterPro" id="IPR006059">
    <property type="entry name" value="SBP"/>
</dbReference>
<reference evidence="5 6" key="1">
    <citation type="submission" date="2017-07" db="EMBL/GenBank/DDBJ databases">
        <title>Complete genome sequence of Actinoalloteichus hoggarensis DSM 45943, type strain of Actinoalloteichus hoggarensis.</title>
        <authorList>
            <person name="Ruckert C."/>
            <person name="Nouioui I."/>
            <person name="Willmese J."/>
            <person name="van Wezel G."/>
            <person name="Klenk H.-P."/>
            <person name="Kalinowski J."/>
            <person name="Zotchev S.B."/>
        </authorList>
    </citation>
    <scope>NUCLEOTIDE SEQUENCE [LARGE SCALE GENOMIC DNA]</scope>
    <source>
        <strain evidence="5 6">DSM 45943</strain>
    </source>
</reference>
<evidence type="ECO:0000256" key="4">
    <source>
        <dbReference type="ARBA" id="ARBA00022729"/>
    </source>
</evidence>
<gene>
    <name evidence="5" type="primary">ugpB</name>
    <name evidence="5" type="ORF">AHOG_16480</name>
</gene>
<proteinExistence type="inferred from homology"/>
<dbReference type="OrthoDB" id="9780991at2"/>
<name>A0A221W4V8_9PSEU</name>
<dbReference type="KEGG" id="ahg:AHOG_16480"/>
<organism evidence="5 6">
    <name type="scientific">Actinoalloteichus hoggarensis</name>
    <dbReference type="NCBI Taxonomy" id="1470176"/>
    <lineage>
        <taxon>Bacteria</taxon>
        <taxon>Bacillati</taxon>
        <taxon>Actinomycetota</taxon>
        <taxon>Actinomycetes</taxon>
        <taxon>Pseudonocardiales</taxon>
        <taxon>Pseudonocardiaceae</taxon>
        <taxon>Actinoalloteichus</taxon>
    </lineage>
</organism>
<comment type="subcellular location">
    <subcellularLocation>
        <location evidence="1">Cell envelope</location>
    </subcellularLocation>
</comment>
<evidence type="ECO:0000256" key="2">
    <source>
        <dbReference type="ARBA" id="ARBA00008520"/>
    </source>
</evidence>
<dbReference type="PANTHER" id="PTHR43649:SF31">
    <property type="entry name" value="SN-GLYCEROL-3-PHOSPHATE-BINDING PERIPLASMIC PROTEIN UGPB"/>
    <property type="match status" value="1"/>
</dbReference>
<dbReference type="AlphaFoldDB" id="A0A221W4V8"/>
<keyword evidence="6" id="KW-1185">Reference proteome</keyword>
<dbReference type="EMBL" id="CP022521">
    <property type="protein sequence ID" value="ASO20922.1"/>
    <property type="molecule type" value="Genomic_DNA"/>
</dbReference>
<comment type="similarity">
    <text evidence="2">Belongs to the bacterial solute-binding protein 1 family.</text>
</comment>
<dbReference type="Proteomes" id="UP000204221">
    <property type="component" value="Chromosome"/>
</dbReference>
<accession>A0A221W4V8</accession>
<dbReference type="PANTHER" id="PTHR43649">
    <property type="entry name" value="ARABINOSE-BINDING PROTEIN-RELATED"/>
    <property type="match status" value="1"/>
</dbReference>
<protein>
    <submittedName>
        <fullName evidence="5">sn-glycerol-3-phosphate-binding periplasmic protein UgpB</fullName>
    </submittedName>
</protein>
<evidence type="ECO:0000256" key="3">
    <source>
        <dbReference type="ARBA" id="ARBA00022448"/>
    </source>
</evidence>
<dbReference type="SUPFAM" id="SSF53850">
    <property type="entry name" value="Periplasmic binding protein-like II"/>
    <property type="match status" value="1"/>
</dbReference>
<dbReference type="Gene3D" id="3.40.190.10">
    <property type="entry name" value="Periplasmic binding protein-like II"/>
    <property type="match status" value="2"/>
</dbReference>
<dbReference type="GO" id="GO:0030313">
    <property type="term" value="C:cell envelope"/>
    <property type="evidence" value="ECO:0007669"/>
    <property type="project" value="UniProtKB-SubCell"/>
</dbReference>
<keyword evidence="4" id="KW-0732">Signal</keyword>
<evidence type="ECO:0000313" key="6">
    <source>
        <dbReference type="Proteomes" id="UP000204221"/>
    </source>
</evidence>
<dbReference type="Pfam" id="PF13416">
    <property type="entry name" value="SBP_bac_8"/>
    <property type="match status" value="1"/>
</dbReference>
<sequence>MQDVVHPDPGHAEQNVDRTAVVIEVWLNDYPVVPLFLDETRALAERFTARHPEYRVVVHGRDHLVLPRMVAEAARRGRPPAIVQNFYTSTQLARDMLARDGSPLFTSVEAAIGGRTEILGERVVLDDLVAAGRDYYTDGGELFAVPPLTSTMLLYTNTTLLRRAGIPAAPATWREVEAACTAVEALPSNAARGVSWPNHGWVFQQALAQQGALLADHDNGRSGRAERIDLTSPAMTAFVRWWLTMHRHGHYHYTGVRAAGEDTLRAWVENHRAFAEQRVAMVLSTSVEAQRMVEAGRAGGFDVEVSRMPHNDEVPYAGNVIGGDSLWLTAGLDRETRDGALAFLLYMLDPENVAARHRSSGFIPVTGAGHERLRHEGWFDANPHHRVAVDQLAAGDGSPAALGALLGDFVGAQDVMTDAMHDVLALGADPVARFRSAERAAQRLLDDYHARLAAGPDIDPRHFRVG</sequence>